<organism evidence="2 3">
    <name type="scientific">[Haemophilus] felis</name>
    <dbReference type="NCBI Taxonomy" id="123822"/>
    <lineage>
        <taxon>Bacteria</taxon>
        <taxon>Pseudomonadati</taxon>
        <taxon>Pseudomonadota</taxon>
        <taxon>Gammaproteobacteria</taxon>
        <taxon>Pasteurellales</taxon>
        <taxon>Pasteurellaceae</taxon>
    </lineage>
</organism>
<dbReference type="STRING" id="123822.B0188_05485"/>
<feature type="coiled-coil region" evidence="1">
    <location>
        <begin position="129"/>
        <end position="156"/>
    </location>
</feature>
<evidence type="ECO:0000313" key="3">
    <source>
        <dbReference type="Proteomes" id="UP000190023"/>
    </source>
</evidence>
<reference evidence="2 3" key="1">
    <citation type="submission" date="2017-02" db="EMBL/GenBank/DDBJ databases">
        <title>Draft genome sequence of Haemophilus felis CCUG 31170 type strain.</title>
        <authorList>
            <person name="Engstrom-Jakobsson H."/>
            <person name="Salva-Serra F."/>
            <person name="Thorell K."/>
            <person name="Gonzales-Siles L."/>
            <person name="Karlsson R."/>
            <person name="Boulund F."/>
            <person name="Engstrand L."/>
            <person name="Kristiansson E."/>
            <person name="Moore E."/>
        </authorList>
    </citation>
    <scope>NUCLEOTIDE SEQUENCE [LARGE SCALE GENOMIC DNA]</scope>
    <source>
        <strain evidence="2 3">CCUG 31170</strain>
    </source>
</reference>
<name>A0A1T0B1Q9_9PAST</name>
<accession>A0A1T0B1Q9</accession>
<sequence>MEPFDLKNQQYQLIGNGEQMQLIRQACELTERLHAGQWFALEDVLPLKKEFNIHRLEFLFRNHIEPYLDTTKYHFPRDYGDIMNVIRYRLAYDRRPEGGVTVDFKTPHKFGKYPLMQIKNITPKTARTLGDIDNEIDRLEQRIKALQEERREFINRRDLNKKDNRND</sequence>
<dbReference type="EMBL" id="MUYB01000021">
    <property type="protein sequence ID" value="OOS04120.1"/>
    <property type="molecule type" value="Genomic_DNA"/>
</dbReference>
<dbReference type="OrthoDB" id="2019104at2"/>
<dbReference type="AlphaFoldDB" id="A0A1T0B1Q9"/>
<evidence type="ECO:0000313" key="2">
    <source>
        <dbReference type="EMBL" id="OOS04120.1"/>
    </source>
</evidence>
<keyword evidence="1" id="KW-0175">Coiled coil</keyword>
<proteinExistence type="predicted"/>
<dbReference type="Proteomes" id="UP000190023">
    <property type="component" value="Unassembled WGS sequence"/>
</dbReference>
<comment type="caution">
    <text evidence="2">The sequence shown here is derived from an EMBL/GenBank/DDBJ whole genome shotgun (WGS) entry which is preliminary data.</text>
</comment>
<gene>
    <name evidence="2" type="ORF">B0188_05485</name>
</gene>
<protein>
    <submittedName>
        <fullName evidence="2">Uncharacterized protein</fullName>
    </submittedName>
</protein>
<keyword evidence="3" id="KW-1185">Reference proteome</keyword>
<evidence type="ECO:0000256" key="1">
    <source>
        <dbReference type="SAM" id="Coils"/>
    </source>
</evidence>